<comment type="caution">
    <text evidence="1">The sequence shown here is derived from an EMBL/GenBank/DDBJ whole genome shotgun (WGS) entry which is preliminary data.</text>
</comment>
<evidence type="ECO:0000313" key="2">
    <source>
        <dbReference type="Proteomes" id="UP001593940"/>
    </source>
</evidence>
<keyword evidence="2" id="KW-1185">Reference proteome</keyword>
<sequence length="180" mass="19810">MNTAEQKPVDQPETVEALLSTLHAYFAILANCEQVSLSDTEDSGVLCLKDITHLGGTGLDLVEMLQDKLKAQDLVPTPARSSEKSDPLAGLKELPLDRAVTLYLTSGHALTGAMAESPDDQIRIFEPRNTNSSHYHLVPLSSIAAWSDMRGEDADPLFLYDRQYLSERQIREKEKSRAGG</sequence>
<evidence type="ECO:0000313" key="1">
    <source>
        <dbReference type="EMBL" id="MFC1459351.1"/>
    </source>
</evidence>
<gene>
    <name evidence="1" type="ORF">ACETIH_22130</name>
</gene>
<dbReference type="EMBL" id="JBHOMY010000095">
    <property type="protein sequence ID" value="MFC1459351.1"/>
    <property type="molecule type" value="Genomic_DNA"/>
</dbReference>
<protein>
    <submittedName>
        <fullName evidence="1">Uncharacterized protein</fullName>
    </submittedName>
</protein>
<accession>A0ABV6YDN4</accession>
<organism evidence="1 2">
    <name type="scientific">Microvirga arabica</name>
    <dbReference type="NCBI Taxonomy" id="1128671"/>
    <lineage>
        <taxon>Bacteria</taxon>
        <taxon>Pseudomonadati</taxon>
        <taxon>Pseudomonadota</taxon>
        <taxon>Alphaproteobacteria</taxon>
        <taxon>Hyphomicrobiales</taxon>
        <taxon>Methylobacteriaceae</taxon>
        <taxon>Microvirga</taxon>
    </lineage>
</organism>
<dbReference type="Proteomes" id="UP001593940">
    <property type="component" value="Unassembled WGS sequence"/>
</dbReference>
<dbReference type="RefSeq" id="WP_377031023.1">
    <property type="nucleotide sequence ID" value="NZ_JBHOMY010000095.1"/>
</dbReference>
<name>A0ABV6YDN4_9HYPH</name>
<proteinExistence type="predicted"/>
<reference evidence="1 2" key="1">
    <citation type="submission" date="2024-09" db="EMBL/GenBank/DDBJ databases">
        <title>Nodulacao em especies de Leguminosae Basais da Amazonia e Caracterizacao dos Rizobios e Bacterias Associadas aos Nodulos.</title>
        <authorList>
            <person name="Jambeiro I.C.A."/>
            <person name="Lopes I.S."/>
            <person name="Aguiar E.R.G.R."/>
            <person name="Santos A.F.J."/>
            <person name="Dos Santos J.M.F."/>
            <person name="Gross E."/>
        </authorList>
    </citation>
    <scope>NUCLEOTIDE SEQUENCE [LARGE SCALE GENOMIC DNA]</scope>
    <source>
        <strain evidence="1 2">BRUESC1165</strain>
    </source>
</reference>